<keyword evidence="5" id="KW-1133">Transmembrane helix</keyword>
<feature type="domain" description="Multidrug resistance protein MdtA-like barrel-sandwich hybrid" evidence="6">
    <location>
        <begin position="70"/>
        <end position="190"/>
    </location>
</feature>
<evidence type="ECO:0000256" key="2">
    <source>
        <dbReference type="ARBA" id="ARBA00009477"/>
    </source>
</evidence>
<protein>
    <submittedName>
        <fullName evidence="9">Multidrug resistance protein MdtA</fullName>
    </submittedName>
</protein>
<evidence type="ECO:0000256" key="1">
    <source>
        <dbReference type="ARBA" id="ARBA00004196"/>
    </source>
</evidence>
<keyword evidence="5" id="KW-0812">Transmembrane</keyword>
<dbReference type="NCBIfam" id="TIGR01730">
    <property type="entry name" value="RND_mfp"/>
    <property type="match status" value="1"/>
</dbReference>
<dbReference type="Pfam" id="PF25954">
    <property type="entry name" value="Beta-barrel_RND_2"/>
    <property type="match status" value="1"/>
</dbReference>
<evidence type="ECO:0000259" key="7">
    <source>
        <dbReference type="Pfam" id="PF25954"/>
    </source>
</evidence>
<dbReference type="Gene3D" id="1.10.287.470">
    <property type="entry name" value="Helix hairpin bin"/>
    <property type="match status" value="1"/>
</dbReference>
<dbReference type="Gene3D" id="2.40.50.100">
    <property type="match status" value="1"/>
</dbReference>
<evidence type="ECO:0000313" key="10">
    <source>
        <dbReference type="Proteomes" id="UP000094622"/>
    </source>
</evidence>
<dbReference type="PANTHER" id="PTHR30469">
    <property type="entry name" value="MULTIDRUG RESISTANCE PROTEIN MDTA"/>
    <property type="match status" value="1"/>
</dbReference>
<feature type="transmembrane region" description="Helical" evidence="5">
    <location>
        <begin position="6"/>
        <end position="25"/>
    </location>
</feature>
<dbReference type="PANTHER" id="PTHR30469:SF11">
    <property type="entry name" value="BLL4320 PROTEIN"/>
    <property type="match status" value="1"/>
</dbReference>
<evidence type="ECO:0000259" key="8">
    <source>
        <dbReference type="Pfam" id="PF25967"/>
    </source>
</evidence>
<keyword evidence="4" id="KW-0175">Coiled coil</keyword>
<dbReference type="Pfam" id="PF25917">
    <property type="entry name" value="BSH_RND"/>
    <property type="match status" value="1"/>
</dbReference>
<evidence type="ECO:0000256" key="4">
    <source>
        <dbReference type="SAM" id="Coils"/>
    </source>
</evidence>
<feature type="domain" description="CusB-like beta-barrel" evidence="7">
    <location>
        <begin position="202"/>
        <end position="272"/>
    </location>
</feature>
<feature type="coiled-coil region" evidence="4">
    <location>
        <begin position="140"/>
        <end position="167"/>
    </location>
</feature>
<evidence type="ECO:0000256" key="3">
    <source>
        <dbReference type="ARBA" id="ARBA00022448"/>
    </source>
</evidence>
<dbReference type="GO" id="GO:1990281">
    <property type="term" value="C:efflux pump complex"/>
    <property type="evidence" value="ECO:0007669"/>
    <property type="project" value="TreeGrafter"/>
</dbReference>
<dbReference type="InterPro" id="IPR006143">
    <property type="entry name" value="RND_pump_MFP"/>
</dbReference>
<dbReference type="Proteomes" id="UP000094622">
    <property type="component" value="Unassembled WGS sequence"/>
</dbReference>
<keyword evidence="5" id="KW-0472">Membrane</keyword>
<evidence type="ECO:0000313" key="9">
    <source>
        <dbReference type="EMBL" id="ODN72373.1"/>
    </source>
</evidence>
<evidence type="ECO:0000256" key="5">
    <source>
        <dbReference type="SAM" id="Phobius"/>
    </source>
</evidence>
<dbReference type="InterPro" id="IPR058625">
    <property type="entry name" value="MdtA-like_BSH"/>
</dbReference>
<dbReference type="AlphaFoldDB" id="A0A1E3H7S7"/>
<comment type="caution">
    <text evidence="9">The sequence shown here is derived from an EMBL/GenBank/DDBJ whole genome shotgun (WGS) entry which is preliminary data.</text>
</comment>
<reference evidence="9 10" key="1">
    <citation type="submission" date="2016-07" db="EMBL/GenBank/DDBJ databases">
        <title>Draft Genome Sequence of Methylobrevis pamukkalensis PK2.</title>
        <authorList>
            <person name="Vasilenko O.V."/>
            <person name="Doronina N.V."/>
            <person name="Shmareva M.N."/>
            <person name="Tarlachkov S.V."/>
            <person name="Mustakhimov I."/>
            <person name="Trotsenko Y.A."/>
        </authorList>
    </citation>
    <scope>NUCLEOTIDE SEQUENCE [LARGE SCALE GENOMIC DNA]</scope>
    <source>
        <strain evidence="9 10">PK2</strain>
    </source>
</reference>
<dbReference type="InterPro" id="IPR058627">
    <property type="entry name" value="MdtA-like_C"/>
</dbReference>
<name>A0A1E3H7S7_9HYPH</name>
<comment type="similarity">
    <text evidence="2">Belongs to the membrane fusion protein (MFP) (TC 8.A.1) family.</text>
</comment>
<dbReference type="GO" id="GO:0015562">
    <property type="term" value="F:efflux transmembrane transporter activity"/>
    <property type="evidence" value="ECO:0007669"/>
    <property type="project" value="TreeGrafter"/>
</dbReference>
<dbReference type="OrthoDB" id="9806939at2"/>
<comment type="subcellular location">
    <subcellularLocation>
        <location evidence="1">Cell envelope</location>
    </subcellularLocation>
</comment>
<dbReference type="InterPro" id="IPR058792">
    <property type="entry name" value="Beta-barrel_RND_2"/>
</dbReference>
<keyword evidence="3" id="KW-0813">Transport</keyword>
<sequence length="375" mass="39776">MVKRLIIAIILIAIVCGGIVGFNFFRSMMIDDFFANMQAPTVTVSSVDVVAETWTPGIDAIGTVSADKGVDVSAETGGVVKQIEFKANDRVEAGQLLVQIDSAIEEANLIAAQAAVTRDQQALDRAAELTRRGISSAADLENAQAALDASRSQLQSLQATLDQKSIEAPFGGTIGIPKIDIGEFVSAGTMIATLQDLETMKVDFTVPEQRLGEIVIGQTVRFGLIADEMSYEGEITGIDPKIDPASRLVSVQARLDNSDGKLRPGQFIFARVMMPVENEVIALPQTAVTTSLYGSYVYVIKEQPAKEEGGDAGLSVEQVFVQTGRRSGPEIEIVTGLKAGEKVVTAGQNRLSNGTLVVIDNTIDPTKTAGVGSDS</sequence>
<dbReference type="Gene3D" id="2.40.420.20">
    <property type="match status" value="1"/>
</dbReference>
<proteinExistence type="inferred from homology"/>
<dbReference type="FunFam" id="2.40.30.170:FF:000010">
    <property type="entry name" value="Efflux RND transporter periplasmic adaptor subunit"/>
    <property type="match status" value="1"/>
</dbReference>
<evidence type="ECO:0000259" key="6">
    <source>
        <dbReference type="Pfam" id="PF25917"/>
    </source>
</evidence>
<accession>A0A1E3H7S7</accession>
<gene>
    <name evidence="9" type="primary">mdtA_1</name>
    <name evidence="9" type="ORF">A6302_00300</name>
</gene>
<dbReference type="SUPFAM" id="SSF111369">
    <property type="entry name" value="HlyD-like secretion proteins"/>
    <property type="match status" value="1"/>
</dbReference>
<organism evidence="9 10">
    <name type="scientific">Methylobrevis pamukkalensis</name>
    <dbReference type="NCBI Taxonomy" id="1439726"/>
    <lineage>
        <taxon>Bacteria</taxon>
        <taxon>Pseudomonadati</taxon>
        <taxon>Pseudomonadota</taxon>
        <taxon>Alphaproteobacteria</taxon>
        <taxon>Hyphomicrobiales</taxon>
        <taxon>Pleomorphomonadaceae</taxon>
        <taxon>Methylobrevis</taxon>
    </lineage>
</organism>
<dbReference type="RefSeq" id="WP_069305529.1">
    <property type="nucleotide sequence ID" value="NZ_MCRJ01000003.1"/>
</dbReference>
<feature type="domain" description="Multidrug resistance protein MdtA-like C-terminal permuted SH3" evidence="8">
    <location>
        <begin position="280"/>
        <end position="348"/>
    </location>
</feature>
<dbReference type="EMBL" id="MCRJ01000003">
    <property type="protein sequence ID" value="ODN72373.1"/>
    <property type="molecule type" value="Genomic_DNA"/>
</dbReference>
<dbReference type="Gene3D" id="2.40.30.170">
    <property type="match status" value="1"/>
</dbReference>
<keyword evidence="10" id="KW-1185">Reference proteome</keyword>
<dbReference type="Pfam" id="PF25967">
    <property type="entry name" value="RND-MFP_C"/>
    <property type="match status" value="1"/>
</dbReference>